<keyword evidence="3" id="KW-1185">Reference proteome</keyword>
<comment type="caution">
    <text evidence="2">The sequence shown here is derived from an EMBL/GenBank/DDBJ whole genome shotgun (WGS) entry which is preliminary data.</text>
</comment>
<keyword evidence="1" id="KW-0732">Signal</keyword>
<accession>A0A392U3L9</accession>
<feature type="signal peptide" evidence="1">
    <location>
        <begin position="1"/>
        <end position="23"/>
    </location>
</feature>
<dbReference type="EMBL" id="LXQA010706788">
    <property type="protein sequence ID" value="MCI67006.1"/>
    <property type="molecule type" value="Genomic_DNA"/>
</dbReference>
<proteinExistence type="predicted"/>
<reference evidence="2 3" key="1">
    <citation type="journal article" date="2018" name="Front. Plant Sci.">
        <title>Red Clover (Trifolium pratense) and Zigzag Clover (T. medium) - A Picture of Genomic Similarities and Differences.</title>
        <authorList>
            <person name="Dluhosova J."/>
            <person name="Istvanek J."/>
            <person name="Nedelnik J."/>
            <person name="Repkova J."/>
        </authorList>
    </citation>
    <scope>NUCLEOTIDE SEQUENCE [LARGE SCALE GENOMIC DNA]</scope>
    <source>
        <strain evidence="3">cv. 10/8</strain>
        <tissue evidence="2">Leaf</tissue>
    </source>
</reference>
<feature type="non-terminal residue" evidence="2">
    <location>
        <position position="52"/>
    </location>
</feature>
<protein>
    <submittedName>
        <fullName evidence="2">Uncharacterized protein</fullName>
    </submittedName>
</protein>
<dbReference type="AlphaFoldDB" id="A0A392U3L9"/>
<name>A0A392U3L9_9FABA</name>
<evidence type="ECO:0000313" key="2">
    <source>
        <dbReference type="EMBL" id="MCI67006.1"/>
    </source>
</evidence>
<sequence>MASSKCLIWSFCELLAFARRAQGGYAARQPMLGGHVLPLPAERRARWAAPRA</sequence>
<organism evidence="2 3">
    <name type="scientific">Trifolium medium</name>
    <dbReference type="NCBI Taxonomy" id="97028"/>
    <lineage>
        <taxon>Eukaryota</taxon>
        <taxon>Viridiplantae</taxon>
        <taxon>Streptophyta</taxon>
        <taxon>Embryophyta</taxon>
        <taxon>Tracheophyta</taxon>
        <taxon>Spermatophyta</taxon>
        <taxon>Magnoliopsida</taxon>
        <taxon>eudicotyledons</taxon>
        <taxon>Gunneridae</taxon>
        <taxon>Pentapetalae</taxon>
        <taxon>rosids</taxon>
        <taxon>fabids</taxon>
        <taxon>Fabales</taxon>
        <taxon>Fabaceae</taxon>
        <taxon>Papilionoideae</taxon>
        <taxon>50 kb inversion clade</taxon>
        <taxon>NPAAA clade</taxon>
        <taxon>Hologalegina</taxon>
        <taxon>IRL clade</taxon>
        <taxon>Trifolieae</taxon>
        <taxon>Trifolium</taxon>
    </lineage>
</organism>
<dbReference type="Proteomes" id="UP000265520">
    <property type="component" value="Unassembled WGS sequence"/>
</dbReference>
<feature type="chain" id="PRO_5017178839" evidence="1">
    <location>
        <begin position="24"/>
        <end position="52"/>
    </location>
</feature>
<evidence type="ECO:0000256" key="1">
    <source>
        <dbReference type="SAM" id="SignalP"/>
    </source>
</evidence>
<evidence type="ECO:0000313" key="3">
    <source>
        <dbReference type="Proteomes" id="UP000265520"/>
    </source>
</evidence>